<comment type="caution">
    <text evidence="1">The sequence shown here is derived from an EMBL/GenBank/DDBJ whole genome shotgun (WGS) entry which is preliminary data.</text>
</comment>
<reference evidence="2" key="1">
    <citation type="journal article" date="2019" name="Int. J. Syst. Evol. Microbiol.">
        <title>The Global Catalogue of Microorganisms (GCM) 10K type strain sequencing project: providing services to taxonomists for standard genome sequencing and annotation.</title>
        <authorList>
            <consortium name="The Broad Institute Genomics Platform"/>
            <consortium name="The Broad Institute Genome Sequencing Center for Infectious Disease"/>
            <person name="Wu L."/>
            <person name="Ma J."/>
        </authorList>
    </citation>
    <scope>NUCLEOTIDE SEQUENCE [LARGE SCALE GENOMIC DNA]</scope>
    <source>
        <strain evidence="2">NBRC 108730</strain>
    </source>
</reference>
<evidence type="ECO:0000313" key="1">
    <source>
        <dbReference type="EMBL" id="GMA88693.1"/>
    </source>
</evidence>
<dbReference type="InterPro" id="IPR023393">
    <property type="entry name" value="START-like_dom_sf"/>
</dbReference>
<dbReference type="Gene3D" id="3.30.530.20">
    <property type="match status" value="1"/>
</dbReference>
<protein>
    <recommendedName>
        <fullName evidence="3">SRPBCC family protein</fullName>
    </recommendedName>
</protein>
<keyword evidence="2" id="KW-1185">Reference proteome</keyword>
<dbReference type="EMBL" id="BSUZ01000001">
    <property type="protein sequence ID" value="GMA88693.1"/>
    <property type="molecule type" value="Genomic_DNA"/>
</dbReference>
<accession>A0ABQ6JKE4</accession>
<proteinExistence type="predicted"/>
<organism evidence="1 2">
    <name type="scientific">Angustibacter aerolatus</name>
    <dbReference type="NCBI Taxonomy" id="1162965"/>
    <lineage>
        <taxon>Bacteria</taxon>
        <taxon>Bacillati</taxon>
        <taxon>Actinomycetota</taxon>
        <taxon>Actinomycetes</taxon>
        <taxon>Kineosporiales</taxon>
        <taxon>Kineosporiaceae</taxon>
    </lineage>
</organism>
<evidence type="ECO:0000313" key="2">
    <source>
        <dbReference type="Proteomes" id="UP001157017"/>
    </source>
</evidence>
<name>A0ABQ6JKE4_9ACTN</name>
<evidence type="ECO:0008006" key="3">
    <source>
        <dbReference type="Google" id="ProtNLM"/>
    </source>
</evidence>
<gene>
    <name evidence="1" type="ORF">GCM10025868_39430</name>
</gene>
<sequence length="132" mass="14426">MRTLDRGPGWRTSGEIALGERVTWAVRLVGLVPVHHTSEIVRLEHTPAGAVFTDEMVSGAFASFRHEHVLEASRGGTLARDHMTWTSPLGPLGRVADVVFVRRTLRALLRDRNAEVQRRFVAPAGGAPRAAA</sequence>
<dbReference type="Proteomes" id="UP001157017">
    <property type="component" value="Unassembled WGS sequence"/>
</dbReference>
<dbReference type="SUPFAM" id="SSF55961">
    <property type="entry name" value="Bet v1-like"/>
    <property type="match status" value="1"/>
</dbReference>
<dbReference type="CDD" id="cd07820">
    <property type="entry name" value="SRPBCC_3"/>
    <property type="match status" value="1"/>
</dbReference>